<dbReference type="STRING" id="62324.A0A182RZI3"/>
<evidence type="ECO:0000259" key="2">
    <source>
        <dbReference type="SMART" id="SM00316"/>
    </source>
</evidence>
<evidence type="ECO:0000313" key="3">
    <source>
        <dbReference type="EnsemblMetazoa" id="AFUN011714-PA"/>
    </source>
</evidence>
<proteinExistence type="predicted"/>
<name>A0A182RZI3_ANOFN</name>
<dbReference type="InterPro" id="IPR012340">
    <property type="entry name" value="NA-bd_OB-fold"/>
</dbReference>
<dbReference type="VEuPathDB" id="VectorBase:AFUN011714"/>
<dbReference type="PANTHER" id="PTHR23270">
    <property type="entry name" value="PROGRAMMED CELL DEATH PROTEIN 11 PRE-RRNA PROCESSING PROTEIN RRP5"/>
    <property type="match status" value="1"/>
</dbReference>
<sequence>MGKYQIDTAHKLSIIYHDPLEDTYIVSDDPSHVDEMIMTPNDIVIGNIYKCHVLNIVEQGAHVRVGNVRGSLFYEYYDRSHPVKPNDTILVQAVYREPGNGYVKFTNHPAFLDEKASILYEWEQLDATKDEQTFLGVISRILDNNNIIVRFFNGITAKMDNPYRNPKCDFARIAKLREGTVEKFTVTNFENETKRIFLKLAPTEETIQSAVVVNAIVLYVHATGIDVRTEDGETGTIPSECFSEFGEHNSLYMRLLQEGTTLTVVRTNPGTYSFRLVPYFKTHPMNIESVRRGALLKGNCITVNGVLYVTPLLSNFSQRYEIKMKDNYRKVEDGSVMMMHVLNVKNKSEKDYTMDVSTALDVVAGNGIDDVYHFMMEYFKDVKALIERYQEEKYPFANYTIGQHVECVVESIVPESNKIAIEVHSINKQSKHAAAKGIATIVLPDKPASLYKVGQKVPGRVVWIDVERKLVHVCLDKPLFERIAPLDANTKVQKSKVQQPAWVLFANKYVQICCFQSGPQSTLLIVPVKHHYNDMVNSTNNDTNSLQVRTIKRLGPMMFAVQEQALYFYNSCQAQASVANMGRTEMMVSCRQLSETFDEASMLKEDETDVTDESENESVDEAPIKVGKRKGNAEDDNDQDETANNMDDDEDYDNDKSSGPTPSAMGTSKQRKKGSTSKPSKNGNYKPILKRKILAETEESAPEKQLPLKKKQKKKSSPVEVLETATAVAKVPKTGSKKTKKSILLIGKKEKSKKSKLKKKIAA</sequence>
<feature type="compositionally biased region" description="Basic residues" evidence="1">
    <location>
        <begin position="707"/>
        <end position="716"/>
    </location>
</feature>
<dbReference type="SUPFAM" id="SSF50249">
    <property type="entry name" value="Nucleic acid-binding proteins"/>
    <property type="match status" value="1"/>
</dbReference>
<reference evidence="3" key="1">
    <citation type="submission" date="2020-05" db="UniProtKB">
        <authorList>
            <consortium name="EnsemblMetazoa"/>
        </authorList>
    </citation>
    <scope>IDENTIFICATION</scope>
    <source>
        <strain evidence="3">FUMOZ</strain>
    </source>
</reference>
<dbReference type="GO" id="GO:0006364">
    <property type="term" value="P:rRNA processing"/>
    <property type="evidence" value="ECO:0007669"/>
    <property type="project" value="InterPro"/>
</dbReference>
<dbReference type="EnsemblMetazoa" id="AFUN011714-RA">
    <property type="protein sequence ID" value="AFUN011714-PA"/>
    <property type="gene ID" value="AFUN011714"/>
</dbReference>
<dbReference type="InterPro" id="IPR003029">
    <property type="entry name" value="S1_domain"/>
</dbReference>
<feature type="domain" description="S1 motif" evidence="2">
    <location>
        <begin position="400"/>
        <end position="476"/>
    </location>
</feature>
<dbReference type="VEuPathDB" id="VectorBase:AFUN2_006086"/>
<dbReference type="SMART" id="SM00316">
    <property type="entry name" value="S1"/>
    <property type="match status" value="3"/>
</dbReference>
<feature type="region of interest" description="Disordered" evidence="1">
    <location>
        <begin position="599"/>
        <end position="721"/>
    </location>
</feature>
<protein>
    <recommendedName>
        <fullName evidence="2">S1 motif domain-containing protein</fullName>
    </recommendedName>
</protein>
<feature type="domain" description="S1 motif" evidence="2">
    <location>
        <begin position="44"/>
        <end position="108"/>
    </location>
</feature>
<dbReference type="AlphaFoldDB" id="A0A182RZI3"/>
<feature type="domain" description="S1 motif" evidence="2">
    <location>
        <begin position="129"/>
        <end position="201"/>
    </location>
</feature>
<organism evidence="3">
    <name type="scientific">Anopheles funestus</name>
    <name type="common">African malaria mosquito</name>
    <dbReference type="NCBI Taxonomy" id="62324"/>
    <lineage>
        <taxon>Eukaryota</taxon>
        <taxon>Metazoa</taxon>
        <taxon>Ecdysozoa</taxon>
        <taxon>Arthropoda</taxon>
        <taxon>Hexapoda</taxon>
        <taxon>Insecta</taxon>
        <taxon>Pterygota</taxon>
        <taxon>Neoptera</taxon>
        <taxon>Endopterygota</taxon>
        <taxon>Diptera</taxon>
        <taxon>Nematocera</taxon>
        <taxon>Culicoidea</taxon>
        <taxon>Culicidae</taxon>
        <taxon>Anophelinae</taxon>
        <taxon>Anopheles</taxon>
    </lineage>
</organism>
<feature type="compositionally biased region" description="Acidic residues" evidence="1">
    <location>
        <begin position="634"/>
        <end position="653"/>
    </location>
</feature>
<dbReference type="GO" id="GO:0003723">
    <property type="term" value="F:RNA binding"/>
    <property type="evidence" value="ECO:0007669"/>
    <property type="project" value="TreeGrafter"/>
</dbReference>
<feature type="compositionally biased region" description="Polar residues" evidence="1">
    <location>
        <begin position="657"/>
        <end position="668"/>
    </location>
</feature>
<accession>A0A182RZI3</accession>
<dbReference type="InterPro" id="IPR045209">
    <property type="entry name" value="Rrp5"/>
</dbReference>
<dbReference type="GO" id="GO:0032040">
    <property type="term" value="C:small-subunit processome"/>
    <property type="evidence" value="ECO:0007669"/>
    <property type="project" value="TreeGrafter"/>
</dbReference>
<evidence type="ECO:0000256" key="1">
    <source>
        <dbReference type="SAM" id="MobiDB-lite"/>
    </source>
</evidence>
<feature type="compositionally biased region" description="Acidic residues" evidence="1">
    <location>
        <begin position="606"/>
        <end position="620"/>
    </location>
</feature>
<dbReference type="PANTHER" id="PTHR23270:SF10">
    <property type="entry name" value="PROTEIN RRP5 HOMOLOG"/>
    <property type="match status" value="1"/>
</dbReference>